<sequence>MIAETVQLRIGSGSARLQKYLLHRSLEFQADRHRPAVIVCPGGGYLSTSDREAEPVALRFAAHGYHVFVLRYTTWFGEYVPDLNETPPGNESSVWPQPLLEVAAALATVRQNAAEWNVDPDRIAVVGFSAGGHLAASLGAHWADAFLREKVGVKAELMRPDALILGYPLVDHAHALRREEQAAFKALVYRAHFGRPDPSLQEREALSPVRYVNDGTPPTFLWHTADDELVSSRNSLLWAMALEERGIPYELHIFESGVHGLSLADETSAADGTHINAGCQKWFELALTWLRSR</sequence>
<accession>A0A3D9I018</accession>
<dbReference type="AlphaFoldDB" id="A0A3D9I018"/>
<keyword evidence="4" id="KW-1185">Reference proteome</keyword>
<comment type="caution">
    <text evidence="3">The sequence shown here is derived from an EMBL/GenBank/DDBJ whole genome shotgun (WGS) entry which is preliminary data.</text>
</comment>
<dbReference type="Pfam" id="PF20434">
    <property type="entry name" value="BD-FAE"/>
    <property type="match status" value="1"/>
</dbReference>
<keyword evidence="1" id="KW-0378">Hydrolase</keyword>
<dbReference type="PANTHER" id="PTHR48081:SF6">
    <property type="entry name" value="PEPTIDASE S9 PROLYL OLIGOPEPTIDASE CATALYTIC DOMAIN-CONTAINING PROTEIN"/>
    <property type="match status" value="1"/>
</dbReference>
<gene>
    <name evidence="3" type="ORF">DFP98_14533</name>
</gene>
<protein>
    <submittedName>
        <fullName evidence="3">Acetyl esterase/lipase</fullName>
    </submittedName>
</protein>
<dbReference type="GO" id="GO:0016787">
    <property type="term" value="F:hydrolase activity"/>
    <property type="evidence" value="ECO:0007669"/>
    <property type="project" value="UniProtKB-KW"/>
</dbReference>
<reference evidence="3 4" key="1">
    <citation type="submission" date="2018-07" db="EMBL/GenBank/DDBJ databases">
        <title>Genomic Encyclopedia of Type Strains, Phase III (KMG-III): the genomes of soil and plant-associated and newly described type strains.</title>
        <authorList>
            <person name="Whitman W."/>
        </authorList>
    </citation>
    <scope>NUCLEOTIDE SEQUENCE [LARGE SCALE GENOMIC DNA]</scope>
    <source>
        <strain evidence="3 4">CECT 7287</strain>
    </source>
</reference>
<evidence type="ECO:0000256" key="1">
    <source>
        <dbReference type="ARBA" id="ARBA00022801"/>
    </source>
</evidence>
<dbReference type="PANTHER" id="PTHR48081">
    <property type="entry name" value="AB HYDROLASE SUPERFAMILY PROTEIN C4A8.06C"/>
    <property type="match status" value="1"/>
</dbReference>
<evidence type="ECO:0000313" key="3">
    <source>
        <dbReference type="EMBL" id="RED55025.1"/>
    </source>
</evidence>
<feature type="domain" description="BD-FAE-like" evidence="2">
    <location>
        <begin position="30"/>
        <end position="237"/>
    </location>
</feature>
<dbReference type="InterPro" id="IPR050300">
    <property type="entry name" value="GDXG_lipolytic_enzyme"/>
</dbReference>
<evidence type="ECO:0000313" key="4">
    <source>
        <dbReference type="Proteomes" id="UP000256977"/>
    </source>
</evidence>
<dbReference type="OrthoDB" id="9794725at2"/>
<evidence type="ECO:0000259" key="2">
    <source>
        <dbReference type="Pfam" id="PF20434"/>
    </source>
</evidence>
<proteinExistence type="predicted"/>
<dbReference type="InterPro" id="IPR029058">
    <property type="entry name" value="AB_hydrolase_fold"/>
</dbReference>
<dbReference type="RefSeq" id="WP_116065324.1">
    <property type="nucleotide sequence ID" value="NZ_QRDZ01000045.1"/>
</dbReference>
<dbReference type="Proteomes" id="UP000256977">
    <property type="component" value="Unassembled WGS sequence"/>
</dbReference>
<dbReference type="Gene3D" id="3.40.50.1820">
    <property type="entry name" value="alpha/beta hydrolase"/>
    <property type="match status" value="1"/>
</dbReference>
<organism evidence="3 4">
    <name type="scientific">Cohnella phaseoli</name>
    <dbReference type="NCBI Taxonomy" id="456490"/>
    <lineage>
        <taxon>Bacteria</taxon>
        <taxon>Bacillati</taxon>
        <taxon>Bacillota</taxon>
        <taxon>Bacilli</taxon>
        <taxon>Bacillales</taxon>
        <taxon>Paenibacillaceae</taxon>
        <taxon>Cohnella</taxon>
    </lineage>
</organism>
<name>A0A3D9I018_9BACL</name>
<dbReference type="EMBL" id="QRDZ01000045">
    <property type="protein sequence ID" value="RED55025.1"/>
    <property type="molecule type" value="Genomic_DNA"/>
</dbReference>
<dbReference type="InterPro" id="IPR049492">
    <property type="entry name" value="BD-FAE-like_dom"/>
</dbReference>
<dbReference type="SUPFAM" id="SSF53474">
    <property type="entry name" value="alpha/beta-Hydrolases"/>
    <property type="match status" value="1"/>
</dbReference>